<evidence type="ECO:0000313" key="2">
    <source>
        <dbReference type="Proteomes" id="UP001163166"/>
    </source>
</evidence>
<name>A0AAX3E565_RHOPL</name>
<protein>
    <submittedName>
        <fullName evidence="1">Uncharacterized protein</fullName>
    </submittedName>
</protein>
<dbReference type="AlphaFoldDB" id="A0AAX3E565"/>
<dbReference type="Proteomes" id="UP001163166">
    <property type="component" value="Chromosome"/>
</dbReference>
<evidence type="ECO:0000313" key="1">
    <source>
        <dbReference type="EMBL" id="UYO41959.1"/>
    </source>
</evidence>
<proteinExistence type="predicted"/>
<dbReference type="EMBL" id="CP076676">
    <property type="protein sequence ID" value="UYO41959.1"/>
    <property type="molecule type" value="Genomic_DNA"/>
</dbReference>
<reference evidence="1" key="1">
    <citation type="journal article" date="2022" name="Biol. Control">
        <title>In silico genomic analysis of Rhodopseudomonas palustris strains revealed potential biocontrol agents and crop yield enhancers.</title>
        <authorList>
            <person name="Surachat K."/>
            <person name="Kantachote D."/>
            <person name="Deachamag P."/>
            <person name="Wonglapsuwan M."/>
        </authorList>
    </citation>
    <scope>NUCLEOTIDE SEQUENCE</scope>
    <source>
        <strain evidence="1">TLS06</strain>
    </source>
</reference>
<sequence>MSVEGQGQQLVARIKKSSKYSYQSPPGEWFEVSVDRHKDFRGNSNCYRACDLAFAVRLDDGTVIELTPL</sequence>
<accession>A0AAX3E565</accession>
<dbReference type="RefSeq" id="WP_264076587.1">
    <property type="nucleotide sequence ID" value="NZ_CP076676.1"/>
</dbReference>
<organism evidence="1 2">
    <name type="scientific">Rhodopseudomonas palustris</name>
    <dbReference type="NCBI Taxonomy" id="1076"/>
    <lineage>
        <taxon>Bacteria</taxon>
        <taxon>Pseudomonadati</taxon>
        <taxon>Pseudomonadota</taxon>
        <taxon>Alphaproteobacteria</taxon>
        <taxon>Hyphomicrobiales</taxon>
        <taxon>Nitrobacteraceae</taxon>
        <taxon>Rhodopseudomonas</taxon>
    </lineage>
</organism>
<gene>
    <name evidence="1" type="ORF">KQX62_11975</name>
</gene>